<dbReference type="SUPFAM" id="SSF56672">
    <property type="entry name" value="DNA/RNA polymerases"/>
    <property type="match status" value="1"/>
</dbReference>
<dbReference type="InterPro" id="IPR043502">
    <property type="entry name" value="DNA/RNA_pol_sf"/>
</dbReference>
<dbReference type="PANTHER" id="PTHR31635">
    <property type="entry name" value="REVERSE TRANSCRIPTASE DOMAIN-CONTAINING PROTEIN-RELATED"/>
    <property type="match status" value="1"/>
</dbReference>
<dbReference type="InterPro" id="IPR057774">
    <property type="entry name" value="D8C_UMOD/GP2/OIT3-like"/>
</dbReference>
<dbReference type="Gene3D" id="3.60.10.10">
    <property type="entry name" value="Endonuclease/exonuclease/phosphatase"/>
    <property type="match status" value="1"/>
</dbReference>
<evidence type="ECO:0000256" key="2">
    <source>
        <dbReference type="ARBA" id="ARBA00023157"/>
    </source>
</evidence>
<accession>A0A8S3S3B7</accession>
<feature type="transmembrane region" description="Helical" evidence="3">
    <location>
        <begin position="1258"/>
        <end position="1283"/>
    </location>
</feature>
<dbReference type="Proteomes" id="UP000683360">
    <property type="component" value="Unassembled WGS sequence"/>
</dbReference>
<keyword evidence="3" id="KW-0812">Transmembrane</keyword>
<evidence type="ECO:0000313" key="6">
    <source>
        <dbReference type="Proteomes" id="UP000683360"/>
    </source>
</evidence>
<proteinExistence type="predicted"/>
<evidence type="ECO:0000256" key="3">
    <source>
        <dbReference type="SAM" id="Phobius"/>
    </source>
</evidence>
<name>A0A8S3S3B7_MYTED</name>
<feature type="domain" description="Reverse transcriptase" evidence="4">
    <location>
        <begin position="422"/>
        <end position="696"/>
    </location>
</feature>
<evidence type="ECO:0000313" key="5">
    <source>
        <dbReference type="EMBL" id="CAG2211407.1"/>
    </source>
</evidence>
<dbReference type="InterPro" id="IPR000477">
    <property type="entry name" value="RT_dom"/>
</dbReference>
<protein>
    <recommendedName>
        <fullName evidence="4">Reverse transcriptase domain-containing protein</fullName>
    </recommendedName>
</protein>
<dbReference type="PROSITE" id="PS50878">
    <property type="entry name" value="RT_POL"/>
    <property type="match status" value="1"/>
</dbReference>
<comment type="caution">
    <text evidence="5">The sequence shown here is derived from an EMBL/GenBank/DDBJ whole genome shotgun (WGS) entry which is preliminary data.</text>
</comment>
<dbReference type="Pfam" id="PF00078">
    <property type="entry name" value="RVT_1"/>
    <property type="match status" value="1"/>
</dbReference>
<reference evidence="5" key="1">
    <citation type="submission" date="2021-03" db="EMBL/GenBank/DDBJ databases">
        <authorList>
            <person name="Bekaert M."/>
        </authorList>
    </citation>
    <scope>NUCLEOTIDE SEQUENCE</scope>
</reference>
<evidence type="ECO:0000256" key="1">
    <source>
        <dbReference type="ARBA" id="ARBA00022729"/>
    </source>
</evidence>
<keyword evidence="6" id="KW-1185">Reference proteome</keyword>
<dbReference type="InterPro" id="IPR036691">
    <property type="entry name" value="Endo/exonu/phosph_ase_sf"/>
</dbReference>
<dbReference type="SUPFAM" id="SSF56219">
    <property type="entry name" value="DNase I-like"/>
    <property type="match status" value="1"/>
</dbReference>
<keyword evidence="3" id="KW-1133">Transmembrane helix</keyword>
<dbReference type="Pfam" id="PF23283">
    <property type="entry name" value="D8C_UMOD"/>
    <property type="match status" value="1"/>
</dbReference>
<keyword evidence="3" id="KW-0472">Membrane</keyword>
<dbReference type="EMBL" id="CAJPWZ010001262">
    <property type="protein sequence ID" value="CAG2211407.1"/>
    <property type="molecule type" value="Genomic_DNA"/>
</dbReference>
<dbReference type="PANTHER" id="PTHR31635:SF196">
    <property type="entry name" value="REVERSE TRANSCRIPTASE DOMAIN-CONTAINING PROTEIN-RELATED"/>
    <property type="match status" value="1"/>
</dbReference>
<dbReference type="OrthoDB" id="416119at2759"/>
<gene>
    <name evidence="5" type="ORF">MEDL_25476</name>
</gene>
<keyword evidence="1" id="KW-0732">Signal</keyword>
<evidence type="ECO:0000259" key="4">
    <source>
        <dbReference type="PROSITE" id="PS50878"/>
    </source>
</evidence>
<dbReference type="CDD" id="cd01650">
    <property type="entry name" value="RT_nLTR_like"/>
    <property type="match status" value="1"/>
</dbReference>
<sequence length="1382" mass="159581">MISNNYKESSKLVFKDDNGRFIHVTYDYLGKVYNLVSLYAPNNYSERKEFFMFVREYISSLENLIVGGDFNTTLSSLDRGGLSKHICDEAYKELFEIIHSCNVYDVWRSRNENKKIFSWKRITNGMLQQSRIDYFLISRMLSSNVQNVFYNETSFSDHTYVIMNFNFCTVEKGPGLWVLNNTLLHNDEYVQKVRNIINEAVQSSLYTVEPLVWWDNLKFRIKKFSQVFSVNLAKEKKKDFFKLQNKIQRICAMQADGIAIDVTKLENLKLELNNYELEKCKGAVLRSKATWASESDKNTKFFLNLEKYKQENNAVKELINDKGDVIGDTDGILDIEYSFYKNLYSCVNVDNVKMEEFISSIDVKINENDKDMCDAEILYDEITEALMAMSKNKSPGTDGLTTEFYCKFYDCLRNILCHVYNSIYDENILSRSMRAGVLSLIYKKKGDRRILKNYRPISLLQVDYKILARIMANRFKKVLPTIISENQTCCIIGRDISNNIANVRDIITLVENDELEGYIVKIDQEKAFDRESHEFIFKTLKKFGFGDVFIKWIEIFYTRINSCVKCNGFLTPYFCVDNGIRQGCPISALLYVLAAETLQCNIRKNVNISGIKIPNTTDEALIFQHADDTTLTVSDKSSIDEIFKVFEMYEASSGAKINRQKSEILPIGKGRIADNEKNKYNLQVCENYILLLGVYVGKDKTVCDHLNWSGKVSKIKSLLNMWMQRQLTIQGRVNVISSLFMSRLWYSLFVTSMPDQVLRDIKTACVSFVWNNGAHLVKYNTIIDQKCNGGLQLPDIESKMYAFRLKFLARFLDKNYKVLWKSTFKYFISKILNMNLSEEILFISLPENLKCIPNVYKEMFKGFDLLRDDIEFDLSTENVYDQPLFCNPNVLFDGKTVIWYDFINAGIVQVKDICYEVIEGFLPEMAIVEMIQNVTNHCDINSIVKRYNTLKVVLPKEWTEIIHKNIHRRNVSRSININVIFKDKLSEFSMCSTKELYLLLTSKLCQHPICYKKWTEVFEIEENDLCKVWKNVNFYWKPSILMDLDFKIAHYCIFTNSKLMTMKLINYNVCDVCEKEVENITHLFLLCSELVEFHLFMQQKLSVLFDNVDSDKIDNLVYEEDPCSDSGTGTISRNILDVPFCDANLNPIWYKIDEKTGEDIYTECVTFGTCGTVYPLWMDGSIPATSEGIVDRNVCQVTPGNCCNRTYAIQVKNCGDFRVYKLTFTYGCYQAYCFKASDEVTDCTEKGNFKCGGGNTKVLIAVSLVVVFGVLIVGTIVWSGILLTALTANYKGNNIVVYYIAAPVHVLHWSNLRPSLLKNDEPHNPSDHVLHLIVQKPTLDLPVSLPATCYIKKYGGSSLFHCSELTFNMLDKYATTKIHFRA</sequence>
<keyword evidence="2" id="KW-1015">Disulfide bond</keyword>
<organism evidence="5 6">
    <name type="scientific">Mytilus edulis</name>
    <name type="common">Blue mussel</name>
    <dbReference type="NCBI Taxonomy" id="6550"/>
    <lineage>
        <taxon>Eukaryota</taxon>
        <taxon>Metazoa</taxon>
        <taxon>Spiralia</taxon>
        <taxon>Lophotrochozoa</taxon>
        <taxon>Mollusca</taxon>
        <taxon>Bivalvia</taxon>
        <taxon>Autobranchia</taxon>
        <taxon>Pteriomorphia</taxon>
        <taxon>Mytilida</taxon>
        <taxon>Mytiloidea</taxon>
        <taxon>Mytilidae</taxon>
        <taxon>Mytilinae</taxon>
        <taxon>Mytilus</taxon>
    </lineage>
</organism>